<dbReference type="InterPro" id="IPR000374">
    <property type="entry name" value="PC_trans"/>
</dbReference>
<comment type="subcellular location">
    <subcellularLocation>
        <location evidence="2">Cell membrane</location>
        <topology evidence="2">Multi-pass membrane protein</topology>
    </subcellularLocation>
</comment>
<feature type="transmembrane region" description="Helical" evidence="19">
    <location>
        <begin position="41"/>
        <end position="61"/>
    </location>
</feature>
<evidence type="ECO:0000256" key="15">
    <source>
        <dbReference type="ARBA" id="ARBA00023136"/>
    </source>
</evidence>
<keyword evidence="15 19" id="KW-0472">Membrane</keyword>
<keyword evidence="9" id="KW-0444">Lipid biosynthesis</keyword>
<keyword evidence="10 18" id="KW-0808">Transferase</keyword>
<dbReference type="GO" id="GO:0016779">
    <property type="term" value="F:nucleotidyltransferase activity"/>
    <property type="evidence" value="ECO:0007669"/>
    <property type="project" value="UniProtKB-KW"/>
</dbReference>
<evidence type="ECO:0000256" key="18">
    <source>
        <dbReference type="RuleBase" id="RU003938"/>
    </source>
</evidence>
<reference evidence="20 21" key="1">
    <citation type="submission" date="2021-06" db="EMBL/GenBank/DDBJ databases">
        <title>Sphingomonas sp. XMGL2, whole genome shotgun sequencing project.</title>
        <authorList>
            <person name="Zhao G."/>
            <person name="Shen L."/>
        </authorList>
    </citation>
    <scope>NUCLEOTIDE SEQUENCE [LARGE SCALE GENOMIC DNA]</scope>
    <source>
        <strain evidence="20 21">XMGL2</strain>
    </source>
</reference>
<evidence type="ECO:0000256" key="7">
    <source>
        <dbReference type="ARBA" id="ARBA00019373"/>
    </source>
</evidence>
<keyword evidence="13 19" id="KW-1133">Transmembrane helix</keyword>
<keyword evidence="14" id="KW-0443">Lipid metabolism</keyword>
<comment type="pathway">
    <text evidence="3 18">Phospholipid metabolism; CDP-diacylglycerol biosynthesis; CDP-diacylglycerol from sn-glycerol 3-phosphate: step 3/3.</text>
</comment>
<gene>
    <name evidence="20" type="ORF">KOF26_00210</name>
</gene>
<evidence type="ECO:0000256" key="17">
    <source>
        <dbReference type="ARBA" id="ARBA00023264"/>
    </source>
</evidence>
<protein>
    <recommendedName>
        <fullName evidence="7 18">Phosphatidate cytidylyltransferase</fullName>
        <ecNumber evidence="6 18">2.7.7.41</ecNumber>
    </recommendedName>
</protein>
<evidence type="ECO:0000256" key="11">
    <source>
        <dbReference type="ARBA" id="ARBA00022692"/>
    </source>
</evidence>
<evidence type="ECO:0000256" key="4">
    <source>
        <dbReference type="ARBA" id="ARBA00005189"/>
    </source>
</evidence>
<dbReference type="PANTHER" id="PTHR46382">
    <property type="entry name" value="PHOSPHATIDATE CYTIDYLYLTRANSFERASE"/>
    <property type="match status" value="1"/>
</dbReference>
<evidence type="ECO:0000256" key="13">
    <source>
        <dbReference type="ARBA" id="ARBA00022989"/>
    </source>
</evidence>
<evidence type="ECO:0000256" key="1">
    <source>
        <dbReference type="ARBA" id="ARBA00001698"/>
    </source>
</evidence>
<comment type="catalytic activity">
    <reaction evidence="1 18">
        <text>a 1,2-diacyl-sn-glycero-3-phosphate + CTP + H(+) = a CDP-1,2-diacyl-sn-glycerol + diphosphate</text>
        <dbReference type="Rhea" id="RHEA:16229"/>
        <dbReference type="ChEBI" id="CHEBI:15378"/>
        <dbReference type="ChEBI" id="CHEBI:33019"/>
        <dbReference type="ChEBI" id="CHEBI:37563"/>
        <dbReference type="ChEBI" id="CHEBI:58332"/>
        <dbReference type="ChEBI" id="CHEBI:58608"/>
        <dbReference type="EC" id="2.7.7.41"/>
    </reaction>
</comment>
<dbReference type="PANTHER" id="PTHR46382:SF1">
    <property type="entry name" value="PHOSPHATIDATE CYTIDYLYLTRANSFERASE"/>
    <property type="match status" value="1"/>
</dbReference>
<accession>A0ABS6BD84</accession>
<comment type="similarity">
    <text evidence="5 18">Belongs to the CDS family.</text>
</comment>
<evidence type="ECO:0000256" key="10">
    <source>
        <dbReference type="ARBA" id="ARBA00022679"/>
    </source>
</evidence>
<proteinExistence type="inferred from homology"/>
<keyword evidence="16" id="KW-0594">Phospholipid biosynthesis</keyword>
<dbReference type="Proteomes" id="UP000776276">
    <property type="component" value="Unassembled WGS sequence"/>
</dbReference>
<evidence type="ECO:0000256" key="2">
    <source>
        <dbReference type="ARBA" id="ARBA00004651"/>
    </source>
</evidence>
<feature type="transmembrane region" description="Helical" evidence="19">
    <location>
        <begin position="6"/>
        <end position="29"/>
    </location>
</feature>
<feature type="transmembrane region" description="Helical" evidence="19">
    <location>
        <begin position="112"/>
        <end position="131"/>
    </location>
</feature>
<keyword evidence="12 18" id="KW-0548">Nucleotidyltransferase</keyword>
<keyword evidence="11 18" id="KW-0812">Transmembrane</keyword>
<organism evidence="20 21">
    <name type="scientific">Sphingomonas quercus</name>
    <dbReference type="NCBI Taxonomy" id="2842451"/>
    <lineage>
        <taxon>Bacteria</taxon>
        <taxon>Pseudomonadati</taxon>
        <taxon>Pseudomonadota</taxon>
        <taxon>Alphaproteobacteria</taxon>
        <taxon>Sphingomonadales</taxon>
        <taxon>Sphingomonadaceae</taxon>
        <taxon>Sphingomonas</taxon>
    </lineage>
</organism>
<evidence type="ECO:0000256" key="19">
    <source>
        <dbReference type="SAM" id="Phobius"/>
    </source>
</evidence>
<evidence type="ECO:0000256" key="3">
    <source>
        <dbReference type="ARBA" id="ARBA00005119"/>
    </source>
</evidence>
<keyword evidence="8" id="KW-1003">Cell membrane</keyword>
<dbReference type="EC" id="2.7.7.41" evidence="6 18"/>
<keyword evidence="21" id="KW-1185">Reference proteome</keyword>
<evidence type="ECO:0000256" key="12">
    <source>
        <dbReference type="ARBA" id="ARBA00022695"/>
    </source>
</evidence>
<evidence type="ECO:0000256" key="8">
    <source>
        <dbReference type="ARBA" id="ARBA00022475"/>
    </source>
</evidence>
<keyword evidence="17" id="KW-1208">Phospholipid metabolism</keyword>
<evidence type="ECO:0000256" key="9">
    <source>
        <dbReference type="ARBA" id="ARBA00022516"/>
    </source>
</evidence>
<evidence type="ECO:0000256" key="14">
    <source>
        <dbReference type="ARBA" id="ARBA00023098"/>
    </source>
</evidence>
<evidence type="ECO:0000313" key="20">
    <source>
        <dbReference type="EMBL" id="MBU3076275.1"/>
    </source>
</evidence>
<evidence type="ECO:0000256" key="5">
    <source>
        <dbReference type="ARBA" id="ARBA00010185"/>
    </source>
</evidence>
<feature type="transmembrane region" description="Helical" evidence="19">
    <location>
        <begin position="67"/>
        <end position="83"/>
    </location>
</feature>
<evidence type="ECO:0000256" key="16">
    <source>
        <dbReference type="ARBA" id="ARBA00023209"/>
    </source>
</evidence>
<comment type="pathway">
    <text evidence="4">Lipid metabolism.</text>
</comment>
<dbReference type="PROSITE" id="PS01315">
    <property type="entry name" value="CDS"/>
    <property type="match status" value="1"/>
</dbReference>
<name>A0ABS6BD84_9SPHN</name>
<comment type="caution">
    <text evidence="20">The sequence shown here is derived from an EMBL/GenBank/DDBJ whole genome shotgun (WGS) entry which is preliminary data.</text>
</comment>
<feature type="transmembrane region" description="Helical" evidence="19">
    <location>
        <begin position="90"/>
        <end position="106"/>
    </location>
</feature>
<evidence type="ECO:0000256" key="6">
    <source>
        <dbReference type="ARBA" id="ARBA00012487"/>
    </source>
</evidence>
<evidence type="ECO:0000313" key="21">
    <source>
        <dbReference type="Proteomes" id="UP000776276"/>
    </source>
</evidence>
<dbReference type="Pfam" id="PF01148">
    <property type="entry name" value="CTP_transf_1"/>
    <property type="match status" value="1"/>
</dbReference>
<sequence length="241" mass="24556">MIIIAVAAIGYGSIAFTGLLSAAAVAIAVEWAGLMGAGRVATRLLVAATALPLILLILLGSDVPREAILAAAVAAALAVALLSRSVWNGAGVLYALLPILSLIYLRDQYDGITLTLWTLVIVWATDIGAYFAGRAIGGPKLAPRLSPNKTWAGLIGGMVAALVIGVALAFPFNISFRLAGTAALLAAAAQGGDLFESWLKRRAGVKDSGHLLPGHGGVMDRVDGVVPVAVIVAGLVMVGYP</sequence>
<dbReference type="EMBL" id="JAHKRT010000001">
    <property type="protein sequence ID" value="MBU3076275.1"/>
    <property type="molecule type" value="Genomic_DNA"/>
</dbReference>
<feature type="transmembrane region" description="Helical" evidence="19">
    <location>
        <begin position="151"/>
        <end position="172"/>
    </location>
</feature>